<reference evidence="6 7" key="1">
    <citation type="submission" date="2019-02" db="EMBL/GenBank/DDBJ databases">
        <title>Dyella amyloliquefaciens sp. nov., isolated from forest soil.</title>
        <authorList>
            <person name="Gao Z.-H."/>
            <person name="Qiu L.-H."/>
        </authorList>
    </citation>
    <scope>NUCLEOTIDE SEQUENCE [LARGE SCALE GENOMIC DNA]</scope>
    <source>
        <strain evidence="6 7">KACC 12747</strain>
    </source>
</reference>
<dbReference type="EMBL" id="SJTG01000007">
    <property type="protein sequence ID" value="TCI06144.1"/>
    <property type="molecule type" value="Genomic_DNA"/>
</dbReference>
<keyword evidence="4" id="KW-0456">Lyase</keyword>
<evidence type="ECO:0000256" key="3">
    <source>
        <dbReference type="ARBA" id="ARBA00022833"/>
    </source>
</evidence>
<gene>
    <name evidence="6" type="ORF">EZM97_35035</name>
</gene>
<dbReference type="RefSeq" id="WP_131152571.1">
    <property type="nucleotide sequence ID" value="NZ_SJTG01000007.1"/>
</dbReference>
<keyword evidence="2" id="KW-0479">Metal-binding</keyword>
<dbReference type="Pfam" id="PF04828">
    <property type="entry name" value="GFA"/>
    <property type="match status" value="1"/>
</dbReference>
<evidence type="ECO:0000256" key="4">
    <source>
        <dbReference type="ARBA" id="ARBA00023239"/>
    </source>
</evidence>
<dbReference type="GO" id="GO:0016846">
    <property type="term" value="F:carbon-sulfur lyase activity"/>
    <property type="evidence" value="ECO:0007669"/>
    <property type="project" value="InterPro"/>
</dbReference>
<accession>A0A4R0YDR9</accession>
<keyword evidence="7" id="KW-1185">Reference proteome</keyword>
<feature type="domain" description="CENP-V/GFA" evidence="5">
    <location>
        <begin position="5"/>
        <end position="108"/>
    </location>
</feature>
<evidence type="ECO:0000256" key="1">
    <source>
        <dbReference type="ARBA" id="ARBA00005495"/>
    </source>
</evidence>
<keyword evidence="3" id="KW-0862">Zinc</keyword>
<dbReference type="InterPro" id="IPR011057">
    <property type="entry name" value="Mss4-like_sf"/>
</dbReference>
<dbReference type="PANTHER" id="PTHR33337:SF40">
    <property type="entry name" value="CENP-V_GFA DOMAIN-CONTAINING PROTEIN-RELATED"/>
    <property type="match status" value="1"/>
</dbReference>
<evidence type="ECO:0000313" key="6">
    <source>
        <dbReference type="EMBL" id="TCI06144.1"/>
    </source>
</evidence>
<dbReference type="Gene3D" id="3.90.1590.10">
    <property type="entry name" value="glutathione-dependent formaldehyde- activating enzyme (gfa)"/>
    <property type="match status" value="1"/>
</dbReference>
<evidence type="ECO:0000256" key="2">
    <source>
        <dbReference type="ARBA" id="ARBA00022723"/>
    </source>
</evidence>
<sequence length="138" mass="14595">MNKPIQGGCLCGAIRYEAKGTPVASTLCHCASCRRASGAPSLAWLVFNEDDFAFVAGTPTVFESSPGVLRTFCGKCGTSLTYQRQTKPGTIDITTATLDHADDFAPTKEIWVGEKLAWESLNGMAAVFPASSKASPNT</sequence>
<dbReference type="GO" id="GO:0046872">
    <property type="term" value="F:metal ion binding"/>
    <property type="evidence" value="ECO:0007669"/>
    <property type="project" value="UniProtKB-KW"/>
</dbReference>
<organism evidence="6 7">
    <name type="scientific">Dyella soli</name>
    <dbReference type="NCBI Taxonomy" id="522319"/>
    <lineage>
        <taxon>Bacteria</taxon>
        <taxon>Pseudomonadati</taxon>
        <taxon>Pseudomonadota</taxon>
        <taxon>Gammaproteobacteria</taxon>
        <taxon>Lysobacterales</taxon>
        <taxon>Rhodanobacteraceae</taxon>
        <taxon>Dyella</taxon>
    </lineage>
</organism>
<dbReference type="Proteomes" id="UP000291822">
    <property type="component" value="Unassembled WGS sequence"/>
</dbReference>
<evidence type="ECO:0000313" key="7">
    <source>
        <dbReference type="Proteomes" id="UP000291822"/>
    </source>
</evidence>
<dbReference type="PROSITE" id="PS51891">
    <property type="entry name" value="CENP_V_GFA"/>
    <property type="match status" value="1"/>
</dbReference>
<proteinExistence type="inferred from homology"/>
<dbReference type="PANTHER" id="PTHR33337">
    <property type="entry name" value="GFA DOMAIN-CONTAINING PROTEIN"/>
    <property type="match status" value="1"/>
</dbReference>
<dbReference type="InterPro" id="IPR006913">
    <property type="entry name" value="CENP-V/GFA"/>
</dbReference>
<name>A0A4R0YDR9_9GAMM</name>
<comment type="caution">
    <text evidence="6">The sequence shown here is derived from an EMBL/GenBank/DDBJ whole genome shotgun (WGS) entry which is preliminary data.</text>
</comment>
<protein>
    <submittedName>
        <fullName evidence="6">GFA family protein</fullName>
    </submittedName>
</protein>
<comment type="similarity">
    <text evidence="1">Belongs to the Gfa family.</text>
</comment>
<evidence type="ECO:0000259" key="5">
    <source>
        <dbReference type="PROSITE" id="PS51891"/>
    </source>
</evidence>
<dbReference type="AlphaFoldDB" id="A0A4R0YDR9"/>
<dbReference type="SUPFAM" id="SSF51316">
    <property type="entry name" value="Mss4-like"/>
    <property type="match status" value="1"/>
</dbReference>